<dbReference type="GO" id="GO:0034599">
    <property type="term" value="P:cellular response to oxidative stress"/>
    <property type="evidence" value="ECO:0007669"/>
    <property type="project" value="TreeGrafter"/>
</dbReference>
<dbReference type="PRINTS" id="PR00160">
    <property type="entry name" value="GLUTAREDOXIN"/>
</dbReference>
<dbReference type="InterPro" id="IPR002109">
    <property type="entry name" value="Glutaredoxin"/>
</dbReference>
<dbReference type="AlphaFoldDB" id="A0A0C9MA97"/>
<evidence type="ECO:0000313" key="2">
    <source>
        <dbReference type="EMBL" id="GAN07431.1"/>
    </source>
</evidence>
<dbReference type="InterPro" id="IPR011899">
    <property type="entry name" value="Glutaredoxin_euk/vir"/>
</dbReference>
<dbReference type="Gene3D" id="3.40.30.10">
    <property type="entry name" value="Glutaredoxin"/>
    <property type="match status" value="1"/>
</dbReference>
<dbReference type="GO" id="GO:0004362">
    <property type="term" value="F:glutathione-disulfide reductase (NADPH) activity"/>
    <property type="evidence" value="ECO:0007669"/>
    <property type="project" value="UniProtKB-ARBA"/>
</dbReference>
<dbReference type="GO" id="GO:0005801">
    <property type="term" value="C:cis-Golgi network"/>
    <property type="evidence" value="ECO:0007669"/>
    <property type="project" value="UniProtKB-ARBA"/>
</dbReference>
<accession>A0A0C9MA97</accession>
<dbReference type="InterPro" id="IPR014025">
    <property type="entry name" value="Glutaredoxin_subgr"/>
</dbReference>
<dbReference type="InterPro" id="IPR036249">
    <property type="entry name" value="Thioredoxin-like_sf"/>
</dbReference>
<sequence>MTNVEQFVEDAIKNNKVVIFTKSTCPYSKKAKTLLEGYNIKYENIEVDKHPDGEAIQEYLAKKTGQKTVPNIFIDQKHIGGSDELTKLEGGGELQGLIA</sequence>
<gene>
    <name evidence="2" type="ORF">MAM1_0160c06928</name>
</gene>
<dbReference type="FunFam" id="3.40.30.10:FF:000093">
    <property type="entry name" value="Glutaredoxin 2"/>
    <property type="match status" value="1"/>
</dbReference>
<dbReference type="PANTHER" id="PTHR45694:SF18">
    <property type="entry name" value="GLUTAREDOXIN-1-RELATED"/>
    <property type="match status" value="1"/>
</dbReference>
<feature type="domain" description="Glutaredoxin" evidence="1">
    <location>
        <begin position="17"/>
        <end position="79"/>
    </location>
</feature>
<dbReference type="Pfam" id="PF00462">
    <property type="entry name" value="Glutaredoxin"/>
    <property type="match status" value="1"/>
</dbReference>
<dbReference type="Proteomes" id="UP000053815">
    <property type="component" value="Unassembled WGS sequence"/>
</dbReference>
<dbReference type="SUPFAM" id="SSF52833">
    <property type="entry name" value="Thioredoxin-like"/>
    <property type="match status" value="1"/>
</dbReference>
<protein>
    <submittedName>
        <fullName evidence="2">Glutaredoxin</fullName>
    </submittedName>
</protein>
<dbReference type="GO" id="GO:0005796">
    <property type="term" value="C:Golgi lumen"/>
    <property type="evidence" value="ECO:0007669"/>
    <property type="project" value="UniProtKB-ARBA"/>
</dbReference>
<dbReference type="OrthoDB" id="418495at2759"/>
<evidence type="ECO:0000313" key="3">
    <source>
        <dbReference type="Proteomes" id="UP000053815"/>
    </source>
</evidence>
<proteinExistence type="predicted"/>
<name>A0A0C9MA97_9FUNG</name>
<dbReference type="EMBL" id="DF836449">
    <property type="protein sequence ID" value="GAN07431.1"/>
    <property type="molecule type" value="Genomic_DNA"/>
</dbReference>
<dbReference type="CDD" id="cd03419">
    <property type="entry name" value="GRX_GRXh_1_2_like"/>
    <property type="match status" value="1"/>
</dbReference>
<organism evidence="2">
    <name type="scientific">Mucor ambiguus</name>
    <dbReference type="NCBI Taxonomy" id="91626"/>
    <lineage>
        <taxon>Eukaryota</taxon>
        <taxon>Fungi</taxon>
        <taxon>Fungi incertae sedis</taxon>
        <taxon>Mucoromycota</taxon>
        <taxon>Mucoromycotina</taxon>
        <taxon>Mucoromycetes</taxon>
        <taxon>Mucorales</taxon>
        <taxon>Mucorineae</taxon>
        <taxon>Mucoraceae</taxon>
        <taxon>Mucor</taxon>
    </lineage>
</organism>
<reference evidence="2" key="1">
    <citation type="submission" date="2014-09" db="EMBL/GenBank/DDBJ databases">
        <title>Draft genome sequence of an oleaginous Mucoromycotina fungus Mucor ambiguus NBRC6742.</title>
        <authorList>
            <person name="Takeda I."/>
            <person name="Yamane N."/>
            <person name="Morita T."/>
            <person name="Tamano K."/>
            <person name="Machida M."/>
            <person name="Baker S."/>
            <person name="Koike H."/>
        </authorList>
    </citation>
    <scope>NUCLEOTIDE SEQUENCE</scope>
    <source>
        <strain evidence="2">NBRC 6742</strain>
    </source>
</reference>
<keyword evidence="3" id="KW-1185">Reference proteome</keyword>
<dbReference type="PROSITE" id="PS51354">
    <property type="entry name" value="GLUTAREDOXIN_2"/>
    <property type="match status" value="1"/>
</dbReference>
<dbReference type="PANTHER" id="PTHR45694">
    <property type="entry name" value="GLUTAREDOXIN 2"/>
    <property type="match status" value="1"/>
</dbReference>
<evidence type="ECO:0000259" key="1">
    <source>
        <dbReference type="Pfam" id="PF00462"/>
    </source>
</evidence>
<dbReference type="NCBIfam" id="TIGR02180">
    <property type="entry name" value="GRX_euk"/>
    <property type="match status" value="1"/>
</dbReference>
<dbReference type="STRING" id="91626.A0A0C9MA97"/>